<evidence type="ECO:0000313" key="4">
    <source>
        <dbReference type="Proteomes" id="UP000198393"/>
    </source>
</evidence>
<dbReference type="PANTHER" id="PTHR31435:SF10">
    <property type="entry name" value="BSR4717 PROTEIN"/>
    <property type="match status" value="1"/>
</dbReference>
<dbReference type="SUPFAM" id="SSF55729">
    <property type="entry name" value="Acyl-CoA N-acyltransferases (Nat)"/>
    <property type="match status" value="1"/>
</dbReference>
<evidence type="ECO:0000259" key="1">
    <source>
        <dbReference type="PROSITE" id="PS51186"/>
    </source>
</evidence>
<protein>
    <submittedName>
        <fullName evidence="3">Uncharacterized protein</fullName>
    </submittedName>
</protein>
<dbReference type="OrthoDB" id="9793389at2"/>
<dbReference type="InterPro" id="IPR045057">
    <property type="entry name" value="Gcn5-rel_NAT"/>
</dbReference>
<dbReference type="PROSITE" id="PS51186">
    <property type="entry name" value="GNAT"/>
    <property type="match status" value="1"/>
</dbReference>
<dbReference type="RefSeq" id="WP_089355946.1">
    <property type="nucleotide sequence ID" value="NZ_FZPD01000002.1"/>
</dbReference>
<feature type="domain" description="N-acetyltransferase" evidence="2">
    <location>
        <begin position="8"/>
        <end position="94"/>
    </location>
</feature>
<evidence type="ECO:0000259" key="2">
    <source>
        <dbReference type="PROSITE" id="PS51729"/>
    </source>
</evidence>
<dbReference type="InterPro" id="IPR000182">
    <property type="entry name" value="GNAT_dom"/>
</dbReference>
<dbReference type="Gene3D" id="3.40.630.30">
    <property type="match status" value="1"/>
</dbReference>
<feature type="domain" description="N-acetyltransferase" evidence="1">
    <location>
        <begin position="1"/>
        <end position="94"/>
    </location>
</feature>
<gene>
    <name evidence="3" type="ORF">SAMN05421640_1192</name>
</gene>
<dbReference type="Proteomes" id="UP000198393">
    <property type="component" value="Unassembled WGS sequence"/>
</dbReference>
<dbReference type="InterPro" id="IPR016181">
    <property type="entry name" value="Acyl_CoA_acyltransferase"/>
</dbReference>
<dbReference type="PANTHER" id="PTHR31435">
    <property type="entry name" value="PROTEIN NATD1"/>
    <property type="match status" value="1"/>
</dbReference>
<reference evidence="3 4" key="1">
    <citation type="submission" date="2017-06" db="EMBL/GenBank/DDBJ databases">
        <authorList>
            <person name="Kim H.J."/>
            <person name="Triplett B.A."/>
        </authorList>
    </citation>
    <scope>NUCLEOTIDE SEQUENCE [LARGE SCALE GENOMIC DNA]</scope>
    <source>
        <strain evidence="3 4">DSM 19307</strain>
    </source>
</reference>
<dbReference type="EMBL" id="FZPD01000002">
    <property type="protein sequence ID" value="SNS77642.1"/>
    <property type="molecule type" value="Genomic_DNA"/>
</dbReference>
<sequence length="94" mass="10476">MEFEIHNQETESKGAYFVEVEGKKVGEMTYSKAGDDRIIIDHTEVDDSMRGTGLGKKLVIKAVEDARSKGINIVPLCPFARSVFDKNKELSDVL</sequence>
<dbReference type="AlphaFoldDB" id="A0A239H8Q8"/>
<keyword evidence="4" id="KW-1185">Reference proteome</keyword>
<name>A0A239H8Q8_EKHLU</name>
<dbReference type="InterPro" id="IPR031165">
    <property type="entry name" value="GNAT_YJDJ"/>
</dbReference>
<evidence type="ECO:0000313" key="3">
    <source>
        <dbReference type="EMBL" id="SNS77642.1"/>
    </source>
</evidence>
<dbReference type="CDD" id="cd04301">
    <property type="entry name" value="NAT_SF"/>
    <property type="match status" value="1"/>
</dbReference>
<organism evidence="3 4">
    <name type="scientific">Ekhidna lutea</name>
    <dbReference type="NCBI Taxonomy" id="447679"/>
    <lineage>
        <taxon>Bacteria</taxon>
        <taxon>Pseudomonadati</taxon>
        <taxon>Bacteroidota</taxon>
        <taxon>Cytophagia</taxon>
        <taxon>Cytophagales</taxon>
        <taxon>Reichenbachiellaceae</taxon>
        <taxon>Ekhidna</taxon>
    </lineage>
</organism>
<dbReference type="Pfam" id="PF14542">
    <property type="entry name" value="Acetyltransf_CG"/>
    <property type="match status" value="1"/>
</dbReference>
<dbReference type="PROSITE" id="PS51729">
    <property type="entry name" value="GNAT_YJDJ"/>
    <property type="match status" value="1"/>
</dbReference>
<accession>A0A239H8Q8</accession>
<proteinExistence type="predicted"/>
<dbReference type="GO" id="GO:0016747">
    <property type="term" value="F:acyltransferase activity, transferring groups other than amino-acyl groups"/>
    <property type="evidence" value="ECO:0007669"/>
    <property type="project" value="InterPro"/>
</dbReference>